<proteinExistence type="inferred from homology"/>
<feature type="binding site" evidence="7">
    <location>
        <position position="148"/>
    </location>
    <ligand>
        <name>Zn(2+)</name>
        <dbReference type="ChEBI" id="CHEBI:29105"/>
    </ligand>
</feature>
<dbReference type="Gene3D" id="1.10.10.10">
    <property type="entry name" value="Winged helix-like DNA-binding domain superfamily/Winged helix DNA-binding domain"/>
    <property type="match status" value="1"/>
</dbReference>
<keyword evidence="9" id="KW-1185">Reference proteome</keyword>
<dbReference type="Pfam" id="PF01475">
    <property type="entry name" value="FUR"/>
    <property type="match status" value="1"/>
</dbReference>
<evidence type="ECO:0000313" key="8">
    <source>
        <dbReference type="EMBL" id="ATZ18283.1"/>
    </source>
</evidence>
<evidence type="ECO:0000256" key="5">
    <source>
        <dbReference type="ARBA" id="ARBA00023125"/>
    </source>
</evidence>
<dbReference type="InterPro" id="IPR002481">
    <property type="entry name" value="FUR"/>
</dbReference>
<evidence type="ECO:0000256" key="3">
    <source>
        <dbReference type="ARBA" id="ARBA00022833"/>
    </source>
</evidence>
<dbReference type="Proteomes" id="UP000231896">
    <property type="component" value="Chromosome"/>
</dbReference>
<dbReference type="GO" id="GO:0000976">
    <property type="term" value="F:transcription cis-regulatory region binding"/>
    <property type="evidence" value="ECO:0007669"/>
    <property type="project" value="TreeGrafter"/>
</dbReference>
<dbReference type="STRING" id="1408435.GCA_000685885_01058"/>
<sequence length="153" mass="17931">MLKLNKIQQVKYEEVVNRLKQKSIKITDIRSNIIQLLIISEHMNIQQLTLKLEKILTNVNLASVYNTIDLLLKEHIISSNTFDGKNIWYELSTNKSAHVKCDECGTIEHVSSDKIQNIDFKEFKDLILYSKQHLEHVKIELHVICEECSKKRK</sequence>
<keyword evidence="3 7" id="KW-0862">Zinc</keyword>
<dbReference type="PANTHER" id="PTHR33202">
    <property type="entry name" value="ZINC UPTAKE REGULATION PROTEIN"/>
    <property type="match status" value="1"/>
</dbReference>
<dbReference type="RefSeq" id="WP_028124377.1">
    <property type="nucleotide sequence ID" value="NZ_CP024964.1"/>
</dbReference>
<reference evidence="8 9" key="1">
    <citation type="submission" date="2017-11" db="EMBL/GenBank/DDBJ databases">
        <title>Genome sequence of Entomoplasma melaleucae M1 (ATCC 49191).</title>
        <authorList>
            <person name="Lo W.-S."/>
            <person name="Gasparich G.E."/>
            <person name="Kuo C.-H."/>
        </authorList>
    </citation>
    <scope>NUCLEOTIDE SEQUENCE [LARGE SCALE GENOMIC DNA]</scope>
    <source>
        <strain evidence="8 9">M1</strain>
    </source>
</reference>
<evidence type="ECO:0000313" key="9">
    <source>
        <dbReference type="Proteomes" id="UP000231896"/>
    </source>
</evidence>
<evidence type="ECO:0000256" key="1">
    <source>
        <dbReference type="ARBA" id="ARBA00007957"/>
    </source>
</evidence>
<dbReference type="AlphaFoldDB" id="A0A2K8P065"/>
<feature type="binding site" evidence="7">
    <location>
        <position position="104"/>
    </location>
    <ligand>
        <name>Zn(2+)</name>
        <dbReference type="ChEBI" id="CHEBI:29105"/>
    </ligand>
</feature>
<evidence type="ECO:0000256" key="4">
    <source>
        <dbReference type="ARBA" id="ARBA00023015"/>
    </source>
</evidence>
<keyword evidence="2" id="KW-0678">Repressor</keyword>
<dbReference type="GO" id="GO:0008270">
    <property type="term" value="F:zinc ion binding"/>
    <property type="evidence" value="ECO:0007669"/>
    <property type="project" value="TreeGrafter"/>
</dbReference>
<evidence type="ECO:0000256" key="7">
    <source>
        <dbReference type="PIRSR" id="PIRSR602481-1"/>
    </source>
</evidence>
<dbReference type="Gene3D" id="3.30.1490.190">
    <property type="match status" value="1"/>
</dbReference>
<dbReference type="InterPro" id="IPR036388">
    <property type="entry name" value="WH-like_DNA-bd_sf"/>
</dbReference>
<evidence type="ECO:0000256" key="2">
    <source>
        <dbReference type="ARBA" id="ARBA00022491"/>
    </source>
</evidence>
<dbReference type="GO" id="GO:0045892">
    <property type="term" value="P:negative regulation of DNA-templated transcription"/>
    <property type="evidence" value="ECO:0007669"/>
    <property type="project" value="TreeGrafter"/>
</dbReference>
<dbReference type="PANTHER" id="PTHR33202:SF7">
    <property type="entry name" value="FERRIC UPTAKE REGULATION PROTEIN"/>
    <property type="match status" value="1"/>
</dbReference>
<keyword evidence="7" id="KW-0479">Metal-binding</keyword>
<dbReference type="KEGG" id="eml:EMELA_v1c07960"/>
<feature type="binding site" evidence="7">
    <location>
        <position position="101"/>
    </location>
    <ligand>
        <name>Zn(2+)</name>
        <dbReference type="ChEBI" id="CHEBI:29105"/>
    </ligand>
</feature>
<comment type="cofactor">
    <cofactor evidence="7">
        <name>Zn(2+)</name>
        <dbReference type="ChEBI" id="CHEBI:29105"/>
    </cofactor>
    <text evidence="7">Binds 1 zinc ion per subunit.</text>
</comment>
<dbReference type="InterPro" id="IPR036390">
    <property type="entry name" value="WH_DNA-bd_sf"/>
</dbReference>
<feature type="binding site" evidence="7">
    <location>
        <position position="145"/>
    </location>
    <ligand>
        <name>Zn(2+)</name>
        <dbReference type="ChEBI" id="CHEBI:29105"/>
    </ligand>
</feature>
<comment type="similarity">
    <text evidence="1">Belongs to the Fur family.</text>
</comment>
<keyword evidence="4" id="KW-0805">Transcription regulation</keyword>
<accession>A0A2K8P065</accession>
<name>A0A2K8P065_9MOLU</name>
<gene>
    <name evidence="8" type="primary">fur</name>
    <name evidence="8" type="ORF">EMELA_v1c07960</name>
</gene>
<dbReference type="GO" id="GO:1900376">
    <property type="term" value="P:regulation of secondary metabolite biosynthetic process"/>
    <property type="evidence" value="ECO:0007669"/>
    <property type="project" value="TreeGrafter"/>
</dbReference>
<dbReference type="OrthoDB" id="399038at2"/>
<evidence type="ECO:0000256" key="6">
    <source>
        <dbReference type="ARBA" id="ARBA00023163"/>
    </source>
</evidence>
<organism evidence="8 9">
    <name type="scientific">Mesoplasma melaleucae</name>
    <dbReference type="NCBI Taxonomy" id="81459"/>
    <lineage>
        <taxon>Bacteria</taxon>
        <taxon>Bacillati</taxon>
        <taxon>Mycoplasmatota</taxon>
        <taxon>Mollicutes</taxon>
        <taxon>Entomoplasmatales</taxon>
        <taxon>Entomoplasmataceae</taxon>
        <taxon>Mesoplasma</taxon>
    </lineage>
</organism>
<keyword evidence="6" id="KW-0804">Transcription</keyword>
<dbReference type="SUPFAM" id="SSF46785">
    <property type="entry name" value="Winged helix' DNA-binding domain"/>
    <property type="match status" value="1"/>
</dbReference>
<dbReference type="InterPro" id="IPR043135">
    <property type="entry name" value="Fur_C"/>
</dbReference>
<keyword evidence="5" id="KW-0238">DNA-binding</keyword>
<dbReference type="EMBL" id="CP024964">
    <property type="protein sequence ID" value="ATZ18283.1"/>
    <property type="molecule type" value="Genomic_DNA"/>
</dbReference>
<protein>
    <submittedName>
        <fullName evidence="8">Fur family transcriptional regulator</fullName>
    </submittedName>
</protein>
<dbReference type="GO" id="GO:0003700">
    <property type="term" value="F:DNA-binding transcription factor activity"/>
    <property type="evidence" value="ECO:0007669"/>
    <property type="project" value="InterPro"/>
</dbReference>